<evidence type="ECO:0000256" key="1">
    <source>
        <dbReference type="SAM" id="Phobius"/>
    </source>
</evidence>
<accession>A0AA35R4V0</accession>
<evidence type="ECO:0000313" key="2">
    <source>
        <dbReference type="EMBL" id="CAI8004378.1"/>
    </source>
</evidence>
<evidence type="ECO:0000313" key="3">
    <source>
        <dbReference type="Proteomes" id="UP001174909"/>
    </source>
</evidence>
<proteinExistence type="predicted"/>
<keyword evidence="3" id="KW-1185">Reference proteome</keyword>
<dbReference type="Proteomes" id="UP001174909">
    <property type="component" value="Unassembled WGS sequence"/>
</dbReference>
<dbReference type="AlphaFoldDB" id="A0AA35R4V0"/>
<name>A0AA35R4V0_GEOBA</name>
<organism evidence="2 3">
    <name type="scientific">Geodia barretti</name>
    <name type="common">Barrett's horny sponge</name>
    <dbReference type="NCBI Taxonomy" id="519541"/>
    <lineage>
        <taxon>Eukaryota</taxon>
        <taxon>Metazoa</taxon>
        <taxon>Porifera</taxon>
        <taxon>Demospongiae</taxon>
        <taxon>Heteroscleromorpha</taxon>
        <taxon>Tetractinellida</taxon>
        <taxon>Astrophorina</taxon>
        <taxon>Geodiidae</taxon>
        <taxon>Geodia</taxon>
    </lineage>
</organism>
<gene>
    <name evidence="2" type="ORF">GBAR_LOCUS3906</name>
</gene>
<comment type="caution">
    <text evidence="2">The sequence shown here is derived from an EMBL/GenBank/DDBJ whole genome shotgun (WGS) entry which is preliminary data.</text>
</comment>
<protein>
    <submittedName>
        <fullName evidence="2">Uncharacterized protein</fullName>
    </submittedName>
</protein>
<keyword evidence="1" id="KW-0812">Transmembrane</keyword>
<sequence length="106" mass="12104">MRSVIQAYIHPFKRIGVALLDMRFLLNVTTLTLGTLYTIQNDNRFSDQENLVNASVSTTFICYIGIVLWHLLKRLRNNVRIRNKTDQMLASATRVVLGVKQGSKPL</sequence>
<reference evidence="2" key="1">
    <citation type="submission" date="2023-03" db="EMBL/GenBank/DDBJ databases">
        <authorList>
            <person name="Steffen K."/>
            <person name="Cardenas P."/>
        </authorList>
    </citation>
    <scope>NUCLEOTIDE SEQUENCE</scope>
</reference>
<feature type="transmembrane region" description="Helical" evidence="1">
    <location>
        <begin position="51"/>
        <end position="72"/>
    </location>
</feature>
<dbReference type="EMBL" id="CASHTH010000558">
    <property type="protein sequence ID" value="CAI8004378.1"/>
    <property type="molecule type" value="Genomic_DNA"/>
</dbReference>
<keyword evidence="1" id="KW-0472">Membrane</keyword>
<keyword evidence="1" id="KW-1133">Transmembrane helix</keyword>
<feature type="transmembrane region" description="Helical" evidence="1">
    <location>
        <begin position="20"/>
        <end position="39"/>
    </location>
</feature>